<feature type="compositionally biased region" description="Basic and acidic residues" evidence="1">
    <location>
        <begin position="237"/>
        <end position="260"/>
    </location>
</feature>
<organism evidence="3 4">
    <name type="scientific">Haloactinomyces albus</name>
    <dbReference type="NCBI Taxonomy" id="1352928"/>
    <lineage>
        <taxon>Bacteria</taxon>
        <taxon>Bacillati</taxon>
        <taxon>Actinomycetota</taxon>
        <taxon>Actinomycetes</taxon>
        <taxon>Actinopolysporales</taxon>
        <taxon>Actinopolysporaceae</taxon>
        <taxon>Haloactinomyces</taxon>
    </lineage>
</organism>
<dbReference type="AlphaFoldDB" id="A0AAE4CNK5"/>
<evidence type="ECO:0000259" key="2">
    <source>
        <dbReference type="Pfam" id="PF20615"/>
    </source>
</evidence>
<sequence length="267" mass="28985">MYVEDTGAGDGDIRVTVEGEEYTAEANYDLDGNGIDETAAMMTEDHFVAYTDQDADGAADIMRTVDSEGTVVARARYEEAAGHWVSERPQQRSQQQSQQPHRQQPADDEPPGQAGAGSMTVDTPQGDRRIGPPTEDTDNDGRPDTAIVHTGSGRLMVTDVDGDGSADQVVEISDTGEVTVVQHTGDGQWAVVEDGRVDRAGGYASNPDMSSTEDAAWEDSPRDVGRRYTEPAGYRQAGDRQDGDRQDGDRQADSAWRPDSDSLWEWD</sequence>
<evidence type="ECO:0000313" key="4">
    <source>
        <dbReference type="Proteomes" id="UP001180845"/>
    </source>
</evidence>
<dbReference type="InterPro" id="IPR046543">
    <property type="entry name" value="DUF6802"/>
</dbReference>
<gene>
    <name evidence="3" type="ORF">JOF55_002308</name>
</gene>
<dbReference type="InterPro" id="IPR028994">
    <property type="entry name" value="Integrin_alpha_N"/>
</dbReference>
<feature type="region of interest" description="Disordered" evidence="1">
    <location>
        <begin position="81"/>
        <end position="162"/>
    </location>
</feature>
<feature type="region of interest" description="Disordered" evidence="1">
    <location>
        <begin position="198"/>
        <end position="267"/>
    </location>
</feature>
<dbReference type="EMBL" id="JAVDXW010000001">
    <property type="protein sequence ID" value="MDR7302127.1"/>
    <property type="molecule type" value="Genomic_DNA"/>
</dbReference>
<dbReference type="Proteomes" id="UP001180845">
    <property type="component" value="Unassembled WGS sequence"/>
</dbReference>
<keyword evidence="4" id="KW-1185">Reference proteome</keyword>
<reference evidence="3" key="1">
    <citation type="submission" date="2023-07" db="EMBL/GenBank/DDBJ databases">
        <title>Sequencing the genomes of 1000 actinobacteria strains.</title>
        <authorList>
            <person name="Klenk H.-P."/>
        </authorList>
    </citation>
    <scope>NUCLEOTIDE SEQUENCE</scope>
    <source>
        <strain evidence="3">DSM 45977</strain>
    </source>
</reference>
<feature type="compositionally biased region" description="Low complexity" evidence="1">
    <location>
        <begin position="91"/>
        <end position="103"/>
    </location>
</feature>
<name>A0AAE4CNK5_9ACTN</name>
<evidence type="ECO:0000256" key="1">
    <source>
        <dbReference type="SAM" id="MobiDB-lite"/>
    </source>
</evidence>
<comment type="caution">
    <text evidence="3">The sequence shown here is derived from an EMBL/GenBank/DDBJ whole genome shotgun (WGS) entry which is preliminary data.</text>
</comment>
<dbReference type="RefSeq" id="WP_310273398.1">
    <property type="nucleotide sequence ID" value="NZ_JAVDXW010000001.1"/>
</dbReference>
<dbReference type="Pfam" id="PF20615">
    <property type="entry name" value="DUF6802"/>
    <property type="match status" value="1"/>
</dbReference>
<feature type="compositionally biased region" description="Basic and acidic residues" evidence="1">
    <location>
        <begin position="81"/>
        <end position="90"/>
    </location>
</feature>
<feature type="compositionally biased region" description="Basic and acidic residues" evidence="1">
    <location>
        <begin position="219"/>
        <end position="229"/>
    </location>
</feature>
<accession>A0AAE4CNK5</accession>
<dbReference type="SUPFAM" id="SSF69318">
    <property type="entry name" value="Integrin alpha N-terminal domain"/>
    <property type="match status" value="1"/>
</dbReference>
<feature type="domain" description="DUF6802" evidence="2">
    <location>
        <begin position="130"/>
        <end position="198"/>
    </location>
</feature>
<proteinExistence type="predicted"/>
<protein>
    <recommendedName>
        <fullName evidence="2">DUF6802 domain-containing protein</fullName>
    </recommendedName>
</protein>
<evidence type="ECO:0000313" key="3">
    <source>
        <dbReference type="EMBL" id="MDR7302127.1"/>
    </source>
</evidence>